<dbReference type="InterPro" id="IPR025495">
    <property type="entry name" value="DUF4386"/>
</dbReference>
<sequence length="244" mass="25765">MSDRNALRTPAALLLGGFITYVVVTFLHTGGPANDHKVIFDDYAGSRDWAAVHLGQFIGMATIVAGLVALHVALDIRAGTAAWLARFGAIAAGIALGLYGVLQAVDGVALKQAVDAWVGAPAADKAARFATAETVRWLEWGSRSYQCFTLGLALILLGTAVTLSKRLPKTIGLLMGLSGASYLAQGWVLGSHGFDDDNSVAILVSYALMLTWTTWLAVVAWRRRRIQTDSATLPDASADAPAGR</sequence>
<dbReference type="Pfam" id="PF14329">
    <property type="entry name" value="DUF4386"/>
    <property type="match status" value="1"/>
</dbReference>
<evidence type="ECO:0000313" key="3">
    <source>
        <dbReference type="Proteomes" id="UP000579605"/>
    </source>
</evidence>
<proteinExistence type="predicted"/>
<name>A0A852ZDA3_9ACTN</name>
<feature type="transmembrane region" description="Helical" evidence="1">
    <location>
        <begin position="81"/>
        <end position="102"/>
    </location>
</feature>
<organism evidence="2 3">
    <name type="scientific">Actinopolymorpha rutila</name>
    <dbReference type="NCBI Taxonomy" id="446787"/>
    <lineage>
        <taxon>Bacteria</taxon>
        <taxon>Bacillati</taxon>
        <taxon>Actinomycetota</taxon>
        <taxon>Actinomycetes</taxon>
        <taxon>Propionibacteriales</taxon>
        <taxon>Actinopolymorphaceae</taxon>
        <taxon>Actinopolymorpha</taxon>
    </lineage>
</organism>
<dbReference type="Proteomes" id="UP000579605">
    <property type="component" value="Unassembled WGS sequence"/>
</dbReference>
<keyword evidence="1" id="KW-1133">Transmembrane helix</keyword>
<dbReference type="EMBL" id="JACBZH010000001">
    <property type="protein sequence ID" value="NYH87679.1"/>
    <property type="molecule type" value="Genomic_DNA"/>
</dbReference>
<reference evidence="2 3" key="1">
    <citation type="submission" date="2020-07" db="EMBL/GenBank/DDBJ databases">
        <title>Sequencing the genomes of 1000 actinobacteria strains.</title>
        <authorList>
            <person name="Klenk H.-P."/>
        </authorList>
    </citation>
    <scope>NUCLEOTIDE SEQUENCE [LARGE SCALE GENOMIC DNA]</scope>
    <source>
        <strain evidence="2 3">DSM 18448</strain>
    </source>
</reference>
<accession>A0A852ZDA3</accession>
<evidence type="ECO:0008006" key="4">
    <source>
        <dbReference type="Google" id="ProtNLM"/>
    </source>
</evidence>
<keyword evidence="1" id="KW-0812">Transmembrane</keyword>
<evidence type="ECO:0000313" key="2">
    <source>
        <dbReference type="EMBL" id="NYH87679.1"/>
    </source>
</evidence>
<protein>
    <recommendedName>
        <fullName evidence="4">DUF4386 family protein</fullName>
    </recommendedName>
</protein>
<feature type="transmembrane region" description="Helical" evidence="1">
    <location>
        <begin position="12"/>
        <end position="30"/>
    </location>
</feature>
<gene>
    <name evidence="2" type="ORF">F4554_000317</name>
</gene>
<evidence type="ECO:0000256" key="1">
    <source>
        <dbReference type="SAM" id="Phobius"/>
    </source>
</evidence>
<keyword evidence="1" id="KW-0472">Membrane</keyword>
<feature type="transmembrane region" description="Helical" evidence="1">
    <location>
        <begin position="170"/>
        <end position="188"/>
    </location>
</feature>
<feature type="transmembrane region" description="Helical" evidence="1">
    <location>
        <begin position="200"/>
        <end position="221"/>
    </location>
</feature>
<comment type="caution">
    <text evidence="2">The sequence shown here is derived from an EMBL/GenBank/DDBJ whole genome shotgun (WGS) entry which is preliminary data.</text>
</comment>
<dbReference type="AlphaFoldDB" id="A0A852ZDA3"/>
<feature type="transmembrane region" description="Helical" evidence="1">
    <location>
        <begin position="50"/>
        <end position="74"/>
    </location>
</feature>
<keyword evidence="3" id="KW-1185">Reference proteome</keyword>
<dbReference type="RefSeq" id="WP_179785701.1">
    <property type="nucleotide sequence ID" value="NZ_BAAARR010000034.1"/>
</dbReference>
<feature type="transmembrane region" description="Helical" evidence="1">
    <location>
        <begin position="143"/>
        <end position="163"/>
    </location>
</feature>